<dbReference type="PANTHER" id="PTHR47089:SF1">
    <property type="entry name" value="GUANOSINE ABC TRANSPORTER PERMEASE PROTEIN NUPP"/>
    <property type="match status" value="1"/>
</dbReference>
<dbReference type="InterPro" id="IPR001851">
    <property type="entry name" value="ABC_transp_permease"/>
</dbReference>
<keyword evidence="4 7" id="KW-1133">Transmembrane helix</keyword>
<keyword evidence="5 7" id="KW-0472">Membrane</keyword>
<dbReference type="GO" id="GO:0022857">
    <property type="term" value="F:transmembrane transporter activity"/>
    <property type="evidence" value="ECO:0007669"/>
    <property type="project" value="InterPro"/>
</dbReference>
<gene>
    <name evidence="8" type="ORF">C1I63_00305</name>
</gene>
<evidence type="ECO:0000256" key="1">
    <source>
        <dbReference type="ARBA" id="ARBA00004651"/>
    </source>
</evidence>
<comment type="subcellular location">
    <subcellularLocation>
        <location evidence="1">Cell membrane</location>
        <topology evidence="1">Multi-pass membrane protein</topology>
    </subcellularLocation>
</comment>
<feature type="transmembrane region" description="Helical" evidence="7">
    <location>
        <begin position="129"/>
        <end position="150"/>
    </location>
</feature>
<evidence type="ECO:0000256" key="3">
    <source>
        <dbReference type="ARBA" id="ARBA00022692"/>
    </source>
</evidence>
<evidence type="ECO:0000256" key="4">
    <source>
        <dbReference type="ARBA" id="ARBA00022989"/>
    </source>
</evidence>
<feature type="transmembrane region" description="Helical" evidence="7">
    <location>
        <begin position="256"/>
        <end position="278"/>
    </location>
</feature>
<evidence type="ECO:0000256" key="6">
    <source>
        <dbReference type="SAM" id="MobiDB-lite"/>
    </source>
</evidence>
<feature type="transmembrane region" description="Helical" evidence="7">
    <location>
        <begin position="27"/>
        <end position="47"/>
    </location>
</feature>
<dbReference type="PANTHER" id="PTHR47089">
    <property type="entry name" value="ABC TRANSPORTER, PERMEASE PROTEIN"/>
    <property type="match status" value="1"/>
</dbReference>
<evidence type="ECO:0000313" key="9">
    <source>
        <dbReference type="Proteomes" id="UP000241085"/>
    </source>
</evidence>
<feature type="transmembrane region" description="Helical" evidence="7">
    <location>
        <begin position="73"/>
        <end position="94"/>
    </location>
</feature>
<organism evidence="8 9">
    <name type="scientific">Rathayibacter caricis DSM 15933</name>
    <dbReference type="NCBI Taxonomy" id="1328867"/>
    <lineage>
        <taxon>Bacteria</taxon>
        <taxon>Bacillati</taxon>
        <taxon>Actinomycetota</taxon>
        <taxon>Actinomycetes</taxon>
        <taxon>Micrococcales</taxon>
        <taxon>Microbacteriaceae</taxon>
        <taxon>Rathayibacter</taxon>
    </lineage>
</organism>
<reference evidence="8 9" key="1">
    <citation type="submission" date="2018-03" db="EMBL/GenBank/DDBJ databases">
        <title>Bacteriophage NCPPB3778 and a type I-E CRISPR drive the evolution of the US Biological Select Agent, Rathayibacter toxicus.</title>
        <authorList>
            <person name="Davis E.W.II."/>
            <person name="Tabima J.F."/>
            <person name="Weisberg A.J."/>
            <person name="Dantas Lopes L."/>
            <person name="Wiseman M.S."/>
            <person name="Wiseman M.S."/>
            <person name="Pupko T."/>
            <person name="Belcher M.S."/>
            <person name="Sechler A.J."/>
            <person name="Tancos M.A."/>
            <person name="Schroeder B.K."/>
            <person name="Murray T.D."/>
            <person name="Luster D.G."/>
            <person name="Schneider W.L."/>
            <person name="Rogers E."/>
            <person name="Andreote F.D."/>
            <person name="Grunwald N.J."/>
            <person name="Putnam M.L."/>
            <person name="Chang J.H."/>
        </authorList>
    </citation>
    <scope>NUCLEOTIDE SEQUENCE [LARGE SCALE GENOMIC DNA]</scope>
    <source>
        <strain evidence="8 9">DSM 15933</strain>
    </source>
</reference>
<dbReference type="Pfam" id="PF02653">
    <property type="entry name" value="BPD_transp_2"/>
    <property type="match status" value="1"/>
</dbReference>
<feature type="transmembrane region" description="Helical" evidence="7">
    <location>
        <begin position="337"/>
        <end position="357"/>
    </location>
</feature>
<feature type="transmembrane region" description="Helical" evidence="7">
    <location>
        <begin position="298"/>
        <end position="325"/>
    </location>
</feature>
<evidence type="ECO:0000313" key="8">
    <source>
        <dbReference type="EMBL" id="PTL71449.1"/>
    </source>
</evidence>
<evidence type="ECO:0000256" key="7">
    <source>
        <dbReference type="SAM" id="Phobius"/>
    </source>
</evidence>
<protein>
    <recommendedName>
        <fullName evidence="10">ABC transporter permease</fullName>
    </recommendedName>
</protein>
<proteinExistence type="predicted"/>
<name>A0A2T4UPK3_9MICO</name>
<feature type="region of interest" description="Disordered" evidence="6">
    <location>
        <begin position="373"/>
        <end position="405"/>
    </location>
</feature>
<feature type="compositionally biased region" description="Basic and acidic residues" evidence="6">
    <location>
        <begin position="393"/>
        <end position="405"/>
    </location>
</feature>
<feature type="transmembrane region" description="Helical" evidence="7">
    <location>
        <begin position="209"/>
        <end position="228"/>
    </location>
</feature>
<keyword evidence="9" id="KW-1185">Reference proteome</keyword>
<dbReference type="GO" id="GO:0005886">
    <property type="term" value="C:plasma membrane"/>
    <property type="evidence" value="ECO:0007669"/>
    <property type="project" value="UniProtKB-SubCell"/>
</dbReference>
<keyword evidence="2" id="KW-1003">Cell membrane</keyword>
<sequence length="405" mass="41833">MQNLLHTRPEDQVTVKDLDLARAAQRVSVPVVAVLLALVIGAILITVSGRSPVDAMAAIGRAAFTCDPGYCNFGTVLTTATPLIMTTLGAVMVLRAGLFSIGQEGQYGLGAVAAVVVGYQVQLPGGLHPIVALLAAGVAGALVGLVPAIFRVFLGANELIVSIILNSMVALLLSFLINYPLRDTGGTASYTPQIDETARLPIFDTATKLGANLVVALAFVAIVAVYMSRTTWGYEQRMAGEAPVFARYSGMRTRTAVLRAAALGGALAGIGGGIQVLGMNYRVIDGFLDGTGFNGLTAAILGGTTVIGGSLAAILFSAITVGAINGLQILMGVPREIGAVILALMILLVAIQTPLAGRLELWLSKRRGAREIAARAAAAPPPPEPVDTPPDPDEVRAHAAARNEE</sequence>
<dbReference type="AlphaFoldDB" id="A0A2T4UPK3"/>
<feature type="transmembrane region" description="Helical" evidence="7">
    <location>
        <begin position="159"/>
        <end position="181"/>
    </location>
</feature>
<keyword evidence="3 7" id="KW-0812">Transmembrane</keyword>
<evidence type="ECO:0000256" key="5">
    <source>
        <dbReference type="ARBA" id="ARBA00023136"/>
    </source>
</evidence>
<comment type="caution">
    <text evidence="8">The sequence shown here is derived from an EMBL/GenBank/DDBJ whole genome shotgun (WGS) entry which is preliminary data.</text>
</comment>
<dbReference type="CDD" id="cd06580">
    <property type="entry name" value="TM_PBP1_transp_TpRbsC_like"/>
    <property type="match status" value="1"/>
</dbReference>
<dbReference type="Proteomes" id="UP000241085">
    <property type="component" value="Unassembled WGS sequence"/>
</dbReference>
<accession>A0A2T4UPK3</accession>
<evidence type="ECO:0000256" key="2">
    <source>
        <dbReference type="ARBA" id="ARBA00022475"/>
    </source>
</evidence>
<dbReference type="EMBL" id="PZPL01000001">
    <property type="protein sequence ID" value="PTL71449.1"/>
    <property type="molecule type" value="Genomic_DNA"/>
</dbReference>
<feature type="compositionally biased region" description="Pro residues" evidence="6">
    <location>
        <begin position="379"/>
        <end position="389"/>
    </location>
</feature>
<evidence type="ECO:0008006" key="10">
    <source>
        <dbReference type="Google" id="ProtNLM"/>
    </source>
</evidence>